<dbReference type="OrthoDB" id="6493004at2759"/>
<dbReference type="GO" id="GO:0005576">
    <property type="term" value="C:extracellular region"/>
    <property type="evidence" value="ECO:0007669"/>
    <property type="project" value="UniProtKB-SubCell"/>
</dbReference>
<comment type="caution">
    <text evidence="5">Lacks conserved residue(s) required for the propagation of feature annotation.</text>
</comment>
<dbReference type="RefSeq" id="XP_019489705.1">
    <property type="nucleotide sequence ID" value="XM_019634160.1"/>
</dbReference>
<feature type="domain" description="VWFC" evidence="8">
    <location>
        <begin position="211"/>
        <end position="277"/>
    </location>
</feature>
<dbReference type="PROSITE" id="PS01185">
    <property type="entry name" value="CTCK_1"/>
    <property type="match status" value="1"/>
</dbReference>
<feature type="disulfide bond" evidence="5">
    <location>
        <begin position="367"/>
        <end position="421"/>
    </location>
</feature>
<proteinExistence type="predicted"/>
<reference evidence="10" key="1">
    <citation type="submission" date="2025-08" db="UniProtKB">
        <authorList>
            <consortium name="RefSeq"/>
        </authorList>
    </citation>
    <scope>IDENTIFICATION</scope>
    <source>
        <tissue evidence="10">Muscle</tissue>
    </source>
</reference>
<dbReference type="PROSITE" id="PS50184">
    <property type="entry name" value="VWFC_2"/>
    <property type="match status" value="1"/>
</dbReference>
<dbReference type="InterPro" id="IPR006207">
    <property type="entry name" value="Cys_knot_C"/>
</dbReference>
<evidence type="ECO:0000256" key="2">
    <source>
        <dbReference type="ARBA" id="ARBA00022525"/>
    </source>
</evidence>
<dbReference type="InterPro" id="IPR001007">
    <property type="entry name" value="VWF_dom"/>
</dbReference>
<dbReference type="PANTHER" id="PTHR47246:SF1">
    <property type="entry name" value="MUCIN-19"/>
    <property type="match status" value="1"/>
</dbReference>
<gene>
    <name evidence="10" type="primary">LOC109377726</name>
</gene>
<evidence type="ECO:0000259" key="8">
    <source>
        <dbReference type="PROSITE" id="PS50184"/>
    </source>
</evidence>
<feature type="region of interest" description="Disordered" evidence="6">
    <location>
        <begin position="1"/>
        <end position="46"/>
    </location>
</feature>
<evidence type="ECO:0000256" key="5">
    <source>
        <dbReference type="PROSITE-ProRule" id="PRU00039"/>
    </source>
</evidence>
<organism evidence="9 10">
    <name type="scientific">Hipposideros armiger</name>
    <name type="common">Great Himalayan leaf-nosed bat</name>
    <dbReference type="NCBI Taxonomy" id="186990"/>
    <lineage>
        <taxon>Eukaryota</taxon>
        <taxon>Metazoa</taxon>
        <taxon>Chordata</taxon>
        <taxon>Craniata</taxon>
        <taxon>Vertebrata</taxon>
        <taxon>Euteleostomi</taxon>
        <taxon>Mammalia</taxon>
        <taxon>Eutheria</taxon>
        <taxon>Laurasiatheria</taxon>
        <taxon>Chiroptera</taxon>
        <taxon>Yinpterochiroptera</taxon>
        <taxon>Rhinolophoidea</taxon>
        <taxon>Hipposideridae</taxon>
        <taxon>Hipposideros</taxon>
    </lineage>
</organism>
<accession>A0A8B7QNQ7</accession>
<feature type="compositionally biased region" description="Low complexity" evidence="6">
    <location>
        <begin position="8"/>
        <end position="43"/>
    </location>
</feature>
<dbReference type="Pfam" id="PF00007">
    <property type="entry name" value="Cys_knot"/>
    <property type="match status" value="1"/>
</dbReference>
<feature type="compositionally biased region" description="Polar residues" evidence="6">
    <location>
        <begin position="157"/>
        <end position="170"/>
    </location>
</feature>
<dbReference type="Gene3D" id="2.10.90.10">
    <property type="entry name" value="Cystine-knot cytokines"/>
    <property type="match status" value="1"/>
</dbReference>
<feature type="disulfide bond" evidence="5">
    <location>
        <begin position="371"/>
        <end position="423"/>
    </location>
</feature>
<name>A0A8B7QNQ7_HIPAR</name>
<dbReference type="PROSITE" id="PS01208">
    <property type="entry name" value="VWFC_1"/>
    <property type="match status" value="1"/>
</dbReference>
<dbReference type="AlphaFoldDB" id="A0A8B7QNQ7"/>
<evidence type="ECO:0000256" key="3">
    <source>
        <dbReference type="ARBA" id="ARBA00022737"/>
    </source>
</evidence>
<dbReference type="InterPro" id="IPR029034">
    <property type="entry name" value="Cystine-knot_cytokine"/>
</dbReference>
<keyword evidence="9" id="KW-1185">Reference proteome</keyword>
<feature type="domain" description="CTCK" evidence="7">
    <location>
        <begin position="340"/>
        <end position="428"/>
    </location>
</feature>
<sequence>ATTGTAEKPSPGSKTGTSGVVSGTTIASGSSNTGATTSLESGGTTEGGIKIVTLGVTPGTTIAPRSSNTKATTSIEIGATTGVGMATGVTNIIPGIQSTGSKTGITEIASGTTVISESANTGATTGVGMQTSTSVISSEITGFPERSSPGNFKEASETTTAPRISTTGNTSVSNGIKTSLKVFFPETIIVTTGDQETENKTGCPASLPPPPVCHGPLGEEKSPGDIWTANCHRCTCTNANSVDCKPKECPSPPTCKDGERLVKFKANDTCCEIGHCEPRTCLFNNTNHEIGTSFGDSNNPCITYSCQNTGFIAVVQDCPKQTWCAEKDRVYDSRKCCYTCNTNCRSSLVNVTVKYNGCKKKVEMARCTGECKNTIKYNYDIYQLENSCLCCREENYEFREITLDCPDGSTIPYRYRHITVCSCLDKCRNSMSSARSES</sequence>
<dbReference type="KEGG" id="hai:109377726"/>
<dbReference type="InterPro" id="IPR006208">
    <property type="entry name" value="Glyco_hormone_CN"/>
</dbReference>
<comment type="subcellular location">
    <subcellularLocation>
        <location evidence="1">Secreted</location>
    </subcellularLocation>
</comment>
<dbReference type="Proteomes" id="UP000694851">
    <property type="component" value="Unplaced"/>
</dbReference>
<evidence type="ECO:0000256" key="4">
    <source>
        <dbReference type="ARBA" id="ARBA00023157"/>
    </source>
</evidence>
<dbReference type="GeneID" id="109377726"/>
<keyword evidence="2" id="KW-0964">Secreted</keyword>
<keyword evidence="3" id="KW-0677">Repeat</keyword>
<dbReference type="SMART" id="SM00041">
    <property type="entry name" value="CT"/>
    <property type="match status" value="1"/>
</dbReference>
<evidence type="ECO:0000256" key="1">
    <source>
        <dbReference type="ARBA" id="ARBA00004613"/>
    </source>
</evidence>
<evidence type="ECO:0000313" key="10">
    <source>
        <dbReference type="RefSeq" id="XP_019489705.1"/>
    </source>
</evidence>
<evidence type="ECO:0000256" key="6">
    <source>
        <dbReference type="SAM" id="MobiDB-lite"/>
    </source>
</evidence>
<dbReference type="PROSITE" id="PS01225">
    <property type="entry name" value="CTCK_2"/>
    <property type="match status" value="1"/>
</dbReference>
<feature type="non-terminal residue" evidence="10">
    <location>
        <position position="1"/>
    </location>
</feature>
<evidence type="ECO:0000313" key="9">
    <source>
        <dbReference type="Proteomes" id="UP000694851"/>
    </source>
</evidence>
<dbReference type="PANTHER" id="PTHR47246">
    <property type="entry name" value="MUCIN-19"/>
    <property type="match status" value="1"/>
</dbReference>
<feature type="region of interest" description="Disordered" evidence="6">
    <location>
        <begin position="141"/>
        <end position="170"/>
    </location>
</feature>
<evidence type="ECO:0000259" key="7">
    <source>
        <dbReference type="PROSITE" id="PS01225"/>
    </source>
</evidence>
<dbReference type="SMART" id="SM00214">
    <property type="entry name" value="VWC"/>
    <property type="match status" value="2"/>
</dbReference>
<protein>
    <submittedName>
        <fullName evidence="10">Submaxillary mucin-like protein</fullName>
    </submittedName>
</protein>
<keyword evidence="4 5" id="KW-1015">Disulfide bond</keyword>